<comment type="pathway">
    <text evidence="3 14">Nucleotide-sugar biosynthesis; GDP-alpha-D-mannose biosynthesis; alpha-D-mannose 1-phosphate from D-fructose 6-phosphate: step 1/2.</text>
</comment>
<dbReference type="GO" id="GO:0009298">
    <property type="term" value="P:GDP-mannose biosynthetic process"/>
    <property type="evidence" value="ECO:0007669"/>
    <property type="project" value="InterPro"/>
</dbReference>
<dbReference type="InterPro" id="IPR011051">
    <property type="entry name" value="RmlC_Cupin_sf"/>
</dbReference>
<protein>
    <recommendedName>
        <fullName evidence="6 12">Mannose-6-phosphate isomerase</fullName>
        <ecNumber evidence="5 12">5.3.1.8</ecNumber>
    </recommendedName>
</protein>
<dbReference type="PROSITE" id="PS00965">
    <property type="entry name" value="PMI_I_1"/>
    <property type="match status" value="1"/>
</dbReference>
<feature type="domain" description="Phosphomannose isomerase type I helical insertion" evidence="17">
    <location>
        <begin position="172"/>
        <end position="260"/>
    </location>
</feature>
<evidence type="ECO:0000259" key="15">
    <source>
        <dbReference type="Pfam" id="PF01238"/>
    </source>
</evidence>
<dbReference type="CDD" id="cd07011">
    <property type="entry name" value="cupin_PMI_type_I_N"/>
    <property type="match status" value="1"/>
</dbReference>
<dbReference type="InterPro" id="IPR016305">
    <property type="entry name" value="Mannose-6-P_Isomerase"/>
</dbReference>
<dbReference type="GO" id="GO:0005975">
    <property type="term" value="P:carbohydrate metabolic process"/>
    <property type="evidence" value="ECO:0007669"/>
    <property type="project" value="InterPro"/>
</dbReference>
<dbReference type="InterPro" id="IPR046457">
    <property type="entry name" value="PMI_typeI_cat"/>
</dbReference>
<feature type="binding site" evidence="11">
    <location>
        <position position="139"/>
    </location>
    <ligand>
        <name>Zn(2+)</name>
        <dbReference type="ChEBI" id="CHEBI:29105"/>
    </ligand>
</feature>
<evidence type="ECO:0000256" key="8">
    <source>
        <dbReference type="ARBA" id="ARBA00022833"/>
    </source>
</evidence>
<comment type="cofactor">
    <cofactor evidence="11 12">
        <name>Zn(2+)</name>
        <dbReference type="ChEBI" id="CHEBI:29105"/>
    </cofactor>
    <text evidence="11 12">Binds 1 zinc ion per subunit.</text>
</comment>
<evidence type="ECO:0000256" key="12">
    <source>
        <dbReference type="RuleBase" id="RU000611"/>
    </source>
</evidence>
<dbReference type="SUPFAM" id="SSF51182">
    <property type="entry name" value="RmlC-like cupins"/>
    <property type="match status" value="1"/>
</dbReference>
<feature type="domain" description="Phosphomannose isomerase type I C-terminal" evidence="15">
    <location>
        <begin position="340"/>
        <end position="382"/>
    </location>
</feature>
<evidence type="ECO:0000256" key="13">
    <source>
        <dbReference type="RuleBase" id="RU004189"/>
    </source>
</evidence>
<evidence type="ECO:0000256" key="7">
    <source>
        <dbReference type="ARBA" id="ARBA00022723"/>
    </source>
</evidence>
<comment type="function">
    <text evidence="2">Involved in the synthesis of the GDP-mannose and dolichol-phosphate-mannose required for a number of critical mannosyl transfer reactions.</text>
</comment>
<dbReference type="Pfam" id="PF01238">
    <property type="entry name" value="PMI_typeI_C"/>
    <property type="match status" value="1"/>
</dbReference>
<dbReference type="GO" id="GO:0004476">
    <property type="term" value="F:mannose-6-phosphate isomerase activity"/>
    <property type="evidence" value="ECO:0007669"/>
    <property type="project" value="UniProtKB-EC"/>
</dbReference>
<evidence type="ECO:0000256" key="10">
    <source>
        <dbReference type="PIRSR" id="PIRSR001480-1"/>
    </source>
</evidence>
<feature type="binding site" evidence="11">
    <location>
        <position position="112"/>
    </location>
    <ligand>
        <name>Zn(2+)</name>
        <dbReference type="ChEBI" id="CHEBI:29105"/>
    </ligand>
</feature>
<evidence type="ECO:0000259" key="17">
    <source>
        <dbReference type="Pfam" id="PF20512"/>
    </source>
</evidence>
<dbReference type="AlphaFoldDB" id="A0AAF0Y8N7"/>
<dbReference type="PRINTS" id="PR00714">
    <property type="entry name" value="MAN6PISMRASE"/>
</dbReference>
<reference evidence="18" key="1">
    <citation type="submission" date="2023-10" db="EMBL/GenBank/DDBJ databases">
        <authorList>
            <person name="Noh H."/>
        </authorList>
    </citation>
    <scope>NUCLEOTIDE SEQUENCE</scope>
    <source>
        <strain evidence="18">DUCC4014</strain>
    </source>
</reference>
<dbReference type="PROSITE" id="PS00966">
    <property type="entry name" value="PMI_I_2"/>
    <property type="match status" value="1"/>
</dbReference>
<keyword evidence="7 11" id="KW-0479">Metal-binding</keyword>
<organism evidence="18 19">
    <name type="scientific">Vanrija pseudolonga</name>
    <dbReference type="NCBI Taxonomy" id="143232"/>
    <lineage>
        <taxon>Eukaryota</taxon>
        <taxon>Fungi</taxon>
        <taxon>Dikarya</taxon>
        <taxon>Basidiomycota</taxon>
        <taxon>Agaricomycotina</taxon>
        <taxon>Tremellomycetes</taxon>
        <taxon>Trichosporonales</taxon>
        <taxon>Trichosporonaceae</taxon>
        <taxon>Vanrija</taxon>
    </lineage>
</organism>
<dbReference type="Gene3D" id="1.10.441.10">
    <property type="entry name" value="Phosphomannose Isomerase, domain 2"/>
    <property type="match status" value="1"/>
</dbReference>
<dbReference type="EC" id="5.3.1.8" evidence="5 12"/>
<dbReference type="Pfam" id="PF20511">
    <property type="entry name" value="PMI_typeI_cat"/>
    <property type="match status" value="1"/>
</dbReference>
<dbReference type="PANTHER" id="PTHR10309">
    <property type="entry name" value="MANNOSE-6-PHOSPHATE ISOMERASE"/>
    <property type="match status" value="1"/>
</dbReference>
<evidence type="ECO:0000256" key="14">
    <source>
        <dbReference type="RuleBase" id="RU004248"/>
    </source>
</evidence>
<dbReference type="InterPro" id="IPR001250">
    <property type="entry name" value="Man6P_Isoase-1"/>
</dbReference>
<evidence type="ECO:0000256" key="6">
    <source>
        <dbReference type="ARBA" id="ARBA00018236"/>
    </source>
</evidence>
<evidence type="ECO:0000256" key="2">
    <source>
        <dbReference type="ARBA" id="ARBA00002564"/>
    </source>
</evidence>
<dbReference type="PANTHER" id="PTHR10309:SF0">
    <property type="entry name" value="MANNOSE-6-PHOSPHATE ISOMERASE"/>
    <property type="match status" value="1"/>
</dbReference>
<evidence type="ECO:0000256" key="3">
    <source>
        <dbReference type="ARBA" id="ARBA00004666"/>
    </source>
</evidence>
<dbReference type="GeneID" id="87808972"/>
<evidence type="ECO:0000256" key="4">
    <source>
        <dbReference type="ARBA" id="ARBA00010772"/>
    </source>
</evidence>
<dbReference type="PIRSF" id="PIRSF001480">
    <property type="entry name" value="Mannose-6-phosphate_isomerase"/>
    <property type="match status" value="1"/>
</dbReference>
<accession>A0AAF0Y8N7</accession>
<dbReference type="InterPro" id="IPR046456">
    <property type="entry name" value="PMI_typeI_C"/>
</dbReference>
<dbReference type="InterPro" id="IPR018050">
    <property type="entry name" value="Pmannose_isomerase-type1_CS"/>
</dbReference>
<evidence type="ECO:0000256" key="5">
    <source>
        <dbReference type="ARBA" id="ARBA00011956"/>
    </source>
</evidence>
<dbReference type="GO" id="GO:0005829">
    <property type="term" value="C:cytosol"/>
    <property type="evidence" value="ECO:0007669"/>
    <property type="project" value="TreeGrafter"/>
</dbReference>
<feature type="domain" description="Phosphomannose isomerase type I catalytic" evidence="16">
    <location>
        <begin position="7"/>
        <end position="153"/>
    </location>
</feature>
<dbReference type="FunFam" id="2.60.120.10:FF:000044">
    <property type="entry name" value="Mannose-6-phosphate isomerase"/>
    <property type="match status" value="1"/>
</dbReference>
<feature type="binding site" evidence="11">
    <location>
        <position position="279"/>
    </location>
    <ligand>
        <name>Zn(2+)</name>
        <dbReference type="ChEBI" id="CHEBI:29105"/>
    </ligand>
</feature>
<evidence type="ECO:0000256" key="1">
    <source>
        <dbReference type="ARBA" id="ARBA00000757"/>
    </source>
</evidence>
<dbReference type="Pfam" id="PF20512">
    <property type="entry name" value="PMI_typeI_hel"/>
    <property type="match status" value="1"/>
</dbReference>
<evidence type="ECO:0000313" key="19">
    <source>
        <dbReference type="Proteomes" id="UP000827549"/>
    </source>
</evidence>
<dbReference type="GO" id="GO:0008270">
    <property type="term" value="F:zinc ion binding"/>
    <property type="evidence" value="ECO:0007669"/>
    <property type="project" value="InterPro"/>
</dbReference>
<feature type="active site" evidence="10">
    <location>
        <position position="298"/>
    </location>
</feature>
<dbReference type="Gene3D" id="2.60.120.10">
    <property type="entry name" value="Jelly Rolls"/>
    <property type="match status" value="2"/>
</dbReference>
<gene>
    <name evidence="18" type="primary">MAN1</name>
    <name evidence="18" type="ORF">LOC62_04G005744</name>
</gene>
<evidence type="ECO:0000259" key="16">
    <source>
        <dbReference type="Pfam" id="PF20511"/>
    </source>
</evidence>
<evidence type="ECO:0000256" key="11">
    <source>
        <dbReference type="PIRSR" id="PIRSR001480-2"/>
    </source>
</evidence>
<comment type="similarity">
    <text evidence="4 13">Belongs to the mannose-6-phosphate isomerase type 1 family.</text>
</comment>
<dbReference type="InterPro" id="IPR046458">
    <property type="entry name" value="PMI_typeI_hel"/>
</dbReference>
<name>A0AAF0Y8N7_9TREE</name>
<keyword evidence="19" id="KW-1185">Reference proteome</keyword>
<dbReference type="EMBL" id="CP086717">
    <property type="protein sequence ID" value="WOO82248.1"/>
    <property type="molecule type" value="Genomic_DNA"/>
</dbReference>
<evidence type="ECO:0000313" key="18">
    <source>
        <dbReference type="EMBL" id="WOO82248.1"/>
    </source>
</evidence>
<feature type="binding site" evidence="11">
    <location>
        <position position="114"/>
    </location>
    <ligand>
        <name>Zn(2+)</name>
        <dbReference type="ChEBI" id="CHEBI:29105"/>
    </ligand>
</feature>
<dbReference type="RefSeq" id="XP_062628280.1">
    <property type="nucleotide sequence ID" value="XM_062772296.1"/>
</dbReference>
<proteinExistence type="inferred from homology"/>
<dbReference type="InterPro" id="IPR014710">
    <property type="entry name" value="RmlC-like_jellyroll"/>
</dbReference>
<dbReference type="Proteomes" id="UP000827549">
    <property type="component" value="Chromosome 4"/>
</dbReference>
<dbReference type="NCBIfam" id="TIGR00218">
    <property type="entry name" value="manA"/>
    <property type="match status" value="1"/>
</dbReference>
<keyword evidence="8 11" id="KW-0862">Zinc</keyword>
<evidence type="ECO:0000256" key="9">
    <source>
        <dbReference type="ARBA" id="ARBA00023235"/>
    </source>
</evidence>
<comment type="catalytic activity">
    <reaction evidence="1 12">
        <text>D-mannose 6-phosphate = D-fructose 6-phosphate</text>
        <dbReference type="Rhea" id="RHEA:12356"/>
        <dbReference type="ChEBI" id="CHEBI:58735"/>
        <dbReference type="ChEBI" id="CHEBI:61527"/>
        <dbReference type="EC" id="5.3.1.8"/>
    </reaction>
</comment>
<keyword evidence="9 12" id="KW-0413">Isomerase</keyword>
<sequence>MSPAPPVFKIAPGIQAYDWGKKGHSSLAAQFALESVPDFEIDEGKSYAELWMGTHTTLPSRVSTTALLSDHLRQHPEFIGAKVAARFPDEAAVGQLPFLFKVLSIGTALSIQAHPDKALAKQLHAERPNVYKDPNHKPEMAVALTDFRGFLNFLPTPAIVEHLRSVPELAGLIRPEAIQQLDSVSGTQDPVNAAQKTALKAVFGDLMAAPEAKYRPAVEALIARYKSGKVAASEKPIAELAIQLDADFPGDVGVLCVFLLNVVDLKPGEAIFLGADVPHAYISGDIMECMAQSDNVVRAGLTPKLRDVPTLIEMLTYEAGPADKQVLHAVEFNRDPATKIYDPPIDEFSVLRTHLAKDEVTTHRPIDGPSIGIVTNGEAVVSWGFEEELIVTRGDVFFLAAGHEYKWQARKDSEIFRAFVEAA</sequence>